<dbReference type="EMBL" id="ADBL01002478">
    <property type="status" value="NOT_ANNOTATED_CDS"/>
    <property type="molecule type" value="Genomic_DNA"/>
</dbReference>
<keyword evidence="6 8" id="KW-0408">Iron</keyword>
<dbReference type="GO" id="GO:0020037">
    <property type="term" value="F:heme binding"/>
    <property type="evidence" value="ECO:0007669"/>
    <property type="project" value="InterPro"/>
</dbReference>
<evidence type="ECO:0000313" key="9">
    <source>
        <dbReference type="EMBL" id="KLU91168.1"/>
    </source>
</evidence>
<dbReference type="OMA" id="APPIMAC"/>
<dbReference type="GO" id="GO:0004497">
    <property type="term" value="F:monooxygenase activity"/>
    <property type="evidence" value="ECO:0007669"/>
    <property type="project" value="UniProtKB-KW"/>
</dbReference>
<evidence type="ECO:0000256" key="3">
    <source>
        <dbReference type="ARBA" id="ARBA00022617"/>
    </source>
</evidence>
<reference evidence="9" key="1">
    <citation type="submission" date="2010-05" db="EMBL/GenBank/DDBJ databases">
        <title>The Genome Sequence of Magnaporthe poae strain ATCC 64411.</title>
        <authorList>
            <consortium name="The Broad Institute Genome Sequencing Platform"/>
            <consortium name="Broad Institute Genome Sequencing Center for Infectious Disease"/>
            <person name="Ma L.-J."/>
            <person name="Dead R."/>
            <person name="Young S."/>
            <person name="Zeng Q."/>
            <person name="Koehrsen M."/>
            <person name="Alvarado L."/>
            <person name="Berlin A."/>
            <person name="Chapman S.B."/>
            <person name="Chen Z."/>
            <person name="Freedman E."/>
            <person name="Gellesch M."/>
            <person name="Goldberg J."/>
            <person name="Griggs A."/>
            <person name="Gujja S."/>
            <person name="Heilman E.R."/>
            <person name="Heiman D."/>
            <person name="Hepburn T."/>
            <person name="Howarth C."/>
            <person name="Jen D."/>
            <person name="Larson L."/>
            <person name="Mehta T."/>
            <person name="Neiman D."/>
            <person name="Pearson M."/>
            <person name="Roberts A."/>
            <person name="Saif S."/>
            <person name="Shea T."/>
            <person name="Shenoy N."/>
            <person name="Sisk P."/>
            <person name="Stolte C."/>
            <person name="Sykes S."/>
            <person name="Walk T."/>
            <person name="White J."/>
            <person name="Yandava C."/>
            <person name="Haas B."/>
            <person name="Nusbaum C."/>
            <person name="Birren B."/>
        </authorList>
    </citation>
    <scope>NUCLEOTIDE SEQUENCE</scope>
    <source>
        <strain evidence="9">ATCC 64411</strain>
    </source>
</reference>
<reference evidence="11" key="2">
    <citation type="submission" date="2010-05" db="EMBL/GenBank/DDBJ databases">
        <title>The genome sequence of Magnaporthe poae strain ATCC 64411.</title>
        <authorList>
            <person name="Ma L.-J."/>
            <person name="Dead R."/>
            <person name="Young S."/>
            <person name="Zeng Q."/>
            <person name="Koehrsen M."/>
            <person name="Alvarado L."/>
            <person name="Berlin A."/>
            <person name="Chapman S.B."/>
            <person name="Chen Z."/>
            <person name="Freedman E."/>
            <person name="Gellesch M."/>
            <person name="Goldberg J."/>
            <person name="Griggs A."/>
            <person name="Gujja S."/>
            <person name="Heilman E.R."/>
            <person name="Heiman D."/>
            <person name="Hepburn T."/>
            <person name="Howarth C."/>
            <person name="Jen D."/>
            <person name="Larson L."/>
            <person name="Mehta T."/>
            <person name="Neiman D."/>
            <person name="Pearson M."/>
            <person name="Roberts A."/>
            <person name="Saif S."/>
            <person name="Shea T."/>
            <person name="Shenoy N."/>
            <person name="Sisk P."/>
            <person name="Stolte C."/>
            <person name="Sykes S."/>
            <person name="Walk T."/>
            <person name="White J."/>
            <person name="Yandava C."/>
            <person name="Haas B."/>
            <person name="Nusbaum C."/>
            <person name="Birren B."/>
        </authorList>
    </citation>
    <scope>NUCLEOTIDE SEQUENCE [LARGE SCALE GENOMIC DNA]</scope>
    <source>
        <strain evidence="11">ATCC 64411 / 73-15</strain>
    </source>
</reference>
<feature type="binding site" description="axial binding residue" evidence="8">
    <location>
        <position position="284"/>
    </location>
    <ligand>
        <name>heme</name>
        <dbReference type="ChEBI" id="CHEBI:30413"/>
    </ligand>
    <ligandPart>
        <name>Fe</name>
        <dbReference type="ChEBI" id="CHEBI:18248"/>
    </ligandPart>
</feature>
<evidence type="ECO:0000256" key="5">
    <source>
        <dbReference type="ARBA" id="ARBA00023002"/>
    </source>
</evidence>
<keyword evidence="5" id="KW-0560">Oxidoreductase</keyword>
<dbReference type="VEuPathDB" id="FungiDB:MAPG_09691"/>
<comment type="cofactor">
    <cofactor evidence="1 8">
        <name>heme</name>
        <dbReference type="ChEBI" id="CHEBI:30413"/>
    </cofactor>
</comment>
<name>A0A0C4EAL6_MAGP6</name>
<dbReference type="InterPro" id="IPR002401">
    <property type="entry name" value="Cyt_P450_E_grp-I"/>
</dbReference>
<protein>
    <submittedName>
        <fullName evidence="9 10">Uncharacterized protein</fullName>
    </submittedName>
</protein>
<comment type="pathway">
    <text evidence="2">Secondary metabolite biosynthesis.</text>
</comment>
<dbReference type="EMBL" id="GL876976">
    <property type="protein sequence ID" value="KLU91168.1"/>
    <property type="molecule type" value="Genomic_DNA"/>
</dbReference>
<dbReference type="PRINTS" id="PR00463">
    <property type="entry name" value="EP450I"/>
</dbReference>
<dbReference type="InterPro" id="IPR036396">
    <property type="entry name" value="Cyt_P450_sf"/>
</dbReference>
<dbReference type="EnsemblFungi" id="MAPG_09691T0">
    <property type="protein sequence ID" value="MAPG_09691T0"/>
    <property type="gene ID" value="MAPG_09691"/>
</dbReference>
<dbReference type="SUPFAM" id="SSF48264">
    <property type="entry name" value="Cytochrome P450"/>
    <property type="match status" value="1"/>
</dbReference>
<gene>
    <name evidence="9" type="ORF">MAPG_09691</name>
</gene>
<sequence>MAVLLLVYLAAAALVYGAVKLVRMRLFYRGLPQPPGHSLLWGHLKLFGEISQKFPPNVHPMVVLTYMHRVYNLPEVFYVDMWPAAPPIMACCSPEAAAQVTQVQHGSNSGTPVRPLPEDEDWLHLFETNMRAMFFGAQGTTTDTLCHVYMLLSCYPDVMRRLRDEHDRVCAGPGTLDDAARLLRDEPHRTAELEYTTAVIKETLRMFPVGFVVRGDDKNADGFMEINGKRYPTKNQMIAPSTHTIHHDPSVYPDPMSFKPERWLANPPPLRNAWRPFELGPRACMGREVAMDEMRAVLLLTARWFDFEIAGPGANPKPRVPEVTTLDADTPMGDWAFQELVMEAKPRGGTMMRVRRTGRPL</sequence>
<dbReference type="GO" id="GO:0005506">
    <property type="term" value="F:iron ion binding"/>
    <property type="evidence" value="ECO:0007669"/>
    <property type="project" value="InterPro"/>
</dbReference>
<evidence type="ECO:0000256" key="6">
    <source>
        <dbReference type="ARBA" id="ARBA00023004"/>
    </source>
</evidence>
<evidence type="ECO:0000256" key="8">
    <source>
        <dbReference type="PIRSR" id="PIRSR602401-1"/>
    </source>
</evidence>
<dbReference type="GO" id="GO:0016705">
    <property type="term" value="F:oxidoreductase activity, acting on paired donors, with incorporation or reduction of molecular oxygen"/>
    <property type="evidence" value="ECO:0007669"/>
    <property type="project" value="InterPro"/>
</dbReference>
<keyword evidence="4 8" id="KW-0479">Metal-binding</keyword>
<evidence type="ECO:0000256" key="2">
    <source>
        <dbReference type="ARBA" id="ARBA00005179"/>
    </source>
</evidence>
<evidence type="ECO:0000313" key="11">
    <source>
        <dbReference type="Proteomes" id="UP000011715"/>
    </source>
</evidence>
<dbReference type="STRING" id="644358.A0A0C4EAL6"/>
<dbReference type="PANTHER" id="PTHR24305:SF107">
    <property type="entry name" value="P450, PUTATIVE (EUROFUNG)-RELATED"/>
    <property type="match status" value="1"/>
</dbReference>
<accession>A0A0C4EAL6</accession>
<evidence type="ECO:0000256" key="7">
    <source>
        <dbReference type="ARBA" id="ARBA00023033"/>
    </source>
</evidence>
<reference evidence="10" key="5">
    <citation type="submission" date="2015-06" db="UniProtKB">
        <authorList>
            <consortium name="EnsemblFungi"/>
        </authorList>
    </citation>
    <scope>IDENTIFICATION</scope>
    <source>
        <strain evidence="10">ATCC 64411</strain>
    </source>
</reference>
<dbReference type="AlphaFoldDB" id="A0A0C4EAL6"/>
<evidence type="ECO:0000313" key="10">
    <source>
        <dbReference type="EnsemblFungi" id="MAPG_09691T0"/>
    </source>
</evidence>
<keyword evidence="7" id="KW-0503">Monooxygenase</keyword>
<keyword evidence="3 8" id="KW-0349">Heme</keyword>
<organism evidence="10 11">
    <name type="scientific">Magnaporthiopsis poae (strain ATCC 64411 / 73-15)</name>
    <name type="common">Kentucky bluegrass fungus</name>
    <name type="synonym">Magnaporthe poae</name>
    <dbReference type="NCBI Taxonomy" id="644358"/>
    <lineage>
        <taxon>Eukaryota</taxon>
        <taxon>Fungi</taxon>
        <taxon>Dikarya</taxon>
        <taxon>Ascomycota</taxon>
        <taxon>Pezizomycotina</taxon>
        <taxon>Sordariomycetes</taxon>
        <taxon>Sordariomycetidae</taxon>
        <taxon>Magnaporthales</taxon>
        <taxon>Magnaporthaceae</taxon>
        <taxon>Magnaporthiopsis</taxon>
    </lineage>
</organism>
<evidence type="ECO:0000256" key="1">
    <source>
        <dbReference type="ARBA" id="ARBA00001971"/>
    </source>
</evidence>
<dbReference type="Proteomes" id="UP000011715">
    <property type="component" value="Unassembled WGS sequence"/>
</dbReference>
<dbReference type="PANTHER" id="PTHR24305">
    <property type="entry name" value="CYTOCHROME P450"/>
    <property type="match status" value="1"/>
</dbReference>
<reference evidence="10" key="4">
    <citation type="journal article" date="2015" name="G3 (Bethesda)">
        <title>Genome sequences of three phytopathogenic species of the Magnaporthaceae family of fungi.</title>
        <authorList>
            <person name="Okagaki L.H."/>
            <person name="Nunes C.C."/>
            <person name="Sailsbery J."/>
            <person name="Clay B."/>
            <person name="Brown D."/>
            <person name="John T."/>
            <person name="Oh Y."/>
            <person name="Young N."/>
            <person name="Fitzgerald M."/>
            <person name="Haas B.J."/>
            <person name="Zeng Q."/>
            <person name="Young S."/>
            <person name="Adiconis X."/>
            <person name="Fan L."/>
            <person name="Levin J.Z."/>
            <person name="Mitchell T.K."/>
            <person name="Okubara P.A."/>
            <person name="Farman M.L."/>
            <person name="Kohn L.M."/>
            <person name="Birren B."/>
            <person name="Ma L.-J."/>
            <person name="Dean R.A."/>
        </authorList>
    </citation>
    <scope>NUCLEOTIDE SEQUENCE</scope>
    <source>
        <strain evidence="10">ATCC 64411 / 73-15</strain>
    </source>
</reference>
<dbReference type="Gene3D" id="1.10.630.10">
    <property type="entry name" value="Cytochrome P450"/>
    <property type="match status" value="1"/>
</dbReference>
<dbReference type="InterPro" id="IPR001128">
    <property type="entry name" value="Cyt_P450"/>
</dbReference>
<reference evidence="9" key="3">
    <citation type="submission" date="2011-03" db="EMBL/GenBank/DDBJ databases">
        <title>Annotation of Magnaporthe poae ATCC 64411.</title>
        <authorList>
            <person name="Ma L.-J."/>
            <person name="Dead R."/>
            <person name="Young S.K."/>
            <person name="Zeng Q."/>
            <person name="Gargeya S."/>
            <person name="Fitzgerald M."/>
            <person name="Haas B."/>
            <person name="Abouelleil A."/>
            <person name="Alvarado L."/>
            <person name="Arachchi H.M."/>
            <person name="Berlin A."/>
            <person name="Brown A."/>
            <person name="Chapman S.B."/>
            <person name="Chen Z."/>
            <person name="Dunbar C."/>
            <person name="Freedman E."/>
            <person name="Gearin G."/>
            <person name="Gellesch M."/>
            <person name="Goldberg J."/>
            <person name="Griggs A."/>
            <person name="Gujja S."/>
            <person name="Heiman D."/>
            <person name="Howarth C."/>
            <person name="Larson L."/>
            <person name="Lui A."/>
            <person name="MacDonald P.J.P."/>
            <person name="Mehta T."/>
            <person name="Montmayeur A."/>
            <person name="Murphy C."/>
            <person name="Neiman D."/>
            <person name="Pearson M."/>
            <person name="Priest M."/>
            <person name="Roberts A."/>
            <person name="Saif S."/>
            <person name="Shea T."/>
            <person name="Shenoy N."/>
            <person name="Sisk P."/>
            <person name="Stolte C."/>
            <person name="Sykes S."/>
            <person name="Yandava C."/>
            <person name="Wortman J."/>
            <person name="Nusbaum C."/>
            <person name="Birren B."/>
        </authorList>
    </citation>
    <scope>NUCLEOTIDE SEQUENCE</scope>
    <source>
        <strain evidence="9">ATCC 64411</strain>
    </source>
</reference>
<dbReference type="EMBL" id="ADBL01002479">
    <property type="status" value="NOT_ANNOTATED_CDS"/>
    <property type="molecule type" value="Genomic_DNA"/>
</dbReference>
<dbReference type="InterPro" id="IPR050121">
    <property type="entry name" value="Cytochrome_P450_monoxygenase"/>
</dbReference>
<dbReference type="PRINTS" id="PR00385">
    <property type="entry name" value="P450"/>
</dbReference>
<proteinExistence type="predicted"/>
<dbReference type="Pfam" id="PF00067">
    <property type="entry name" value="p450"/>
    <property type="match status" value="1"/>
</dbReference>
<evidence type="ECO:0000256" key="4">
    <source>
        <dbReference type="ARBA" id="ARBA00022723"/>
    </source>
</evidence>
<keyword evidence="11" id="KW-1185">Reference proteome</keyword>
<dbReference type="eggNOG" id="KOG0158">
    <property type="taxonomic scope" value="Eukaryota"/>
</dbReference>
<dbReference type="OrthoDB" id="10029320at2759"/>